<feature type="chain" id="PRO_5030160991" evidence="1">
    <location>
        <begin position="28"/>
        <end position="340"/>
    </location>
</feature>
<keyword evidence="1" id="KW-0732">Signal</keyword>
<feature type="signal peptide" evidence="1">
    <location>
        <begin position="1"/>
        <end position="27"/>
    </location>
</feature>
<organism evidence="2">
    <name type="scientific">Heterosigma akashiwo</name>
    <name type="common">Chromophytic alga</name>
    <name type="synonym">Heterosigma carterae</name>
    <dbReference type="NCBI Taxonomy" id="2829"/>
    <lineage>
        <taxon>Eukaryota</taxon>
        <taxon>Sar</taxon>
        <taxon>Stramenopiles</taxon>
        <taxon>Ochrophyta</taxon>
        <taxon>Raphidophyceae</taxon>
        <taxon>Chattonellales</taxon>
        <taxon>Chattonellaceae</taxon>
        <taxon>Heterosigma</taxon>
    </lineage>
</organism>
<accession>A0A6V2RZP2</accession>
<proteinExistence type="predicted"/>
<sequence length="340" mass="35848">MAGVVTSGPQICCFLLLVLLQLVRVSCFVTRGAEVQKVQLARPKYALYAAPEAVSAFEAWYEGEAPSIVESTADTVAGVVADFYGSVSTAAGETVVVAPRVGAGWGAAQVYAVEGALRPAAAFRAVYHPESHDEGLRSPHFALHHHAGLAAAAEPPASQPLPTREDVMEDIFTWFQNQLLREDLEEEEFIDLGRKMITIQEVVVCGASTEAGLLSACWAEAARLSRPGAAIQANEEENSVLIVAPFLGKGGGAFAGFVQKAFGGPLAQVTAQGMGASDGVLVCHAFPAEDGLRHPMVLVHPVLVELEAPEDAKVMTFTELLQSCTDDAEEGGTAEESTSK</sequence>
<evidence type="ECO:0000256" key="1">
    <source>
        <dbReference type="SAM" id="SignalP"/>
    </source>
</evidence>
<dbReference type="EMBL" id="HBIU01044595">
    <property type="protein sequence ID" value="CAE0641247.1"/>
    <property type="molecule type" value="Transcribed_RNA"/>
</dbReference>
<gene>
    <name evidence="2" type="ORF">HAKA00212_LOCUS20075</name>
</gene>
<dbReference type="AlphaFoldDB" id="A0A6V2RZP2"/>
<evidence type="ECO:0000313" key="2">
    <source>
        <dbReference type="EMBL" id="CAE0641247.1"/>
    </source>
</evidence>
<name>A0A6V2RZP2_HETAK</name>
<reference evidence="2" key="1">
    <citation type="submission" date="2021-01" db="EMBL/GenBank/DDBJ databases">
        <authorList>
            <person name="Corre E."/>
            <person name="Pelletier E."/>
            <person name="Niang G."/>
            <person name="Scheremetjew M."/>
            <person name="Finn R."/>
            <person name="Kale V."/>
            <person name="Holt S."/>
            <person name="Cochrane G."/>
            <person name="Meng A."/>
            <person name="Brown T."/>
            <person name="Cohen L."/>
        </authorList>
    </citation>
    <scope>NUCLEOTIDE SEQUENCE</scope>
    <source>
        <strain evidence="2">CCMP3107</strain>
    </source>
</reference>
<protein>
    <submittedName>
        <fullName evidence="2">Uncharacterized protein</fullName>
    </submittedName>
</protein>